<dbReference type="InterPro" id="IPR011009">
    <property type="entry name" value="Kinase-like_dom_sf"/>
</dbReference>
<evidence type="ECO:0000256" key="7">
    <source>
        <dbReference type="ARBA" id="ARBA00022763"/>
    </source>
</evidence>
<keyword evidence="7" id="KW-0227">DNA damage</keyword>
<dbReference type="SUPFAM" id="SSF56112">
    <property type="entry name" value="Protein kinase-like (PK-like)"/>
    <property type="match status" value="1"/>
</dbReference>
<dbReference type="FunFam" id="1.10.1070.11:FF:000009">
    <property type="entry name" value="Putative serine/threonine-protein kinase ATR"/>
    <property type="match status" value="1"/>
</dbReference>
<feature type="domain" description="PI3K/PI4K catalytic" evidence="15">
    <location>
        <begin position="942"/>
        <end position="1252"/>
    </location>
</feature>
<dbReference type="CDD" id="cd00892">
    <property type="entry name" value="PIKKc_ATR"/>
    <property type="match status" value="1"/>
</dbReference>
<dbReference type="OrthoDB" id="381190at2759"/>
<keyword evidence="9" id="KW-0067">ATP-binding</keyword>
<dbReference type="InterPro" id="IPR018936">
    <property type="entry name" value="PI3/4_kinase_CS"/>
</dbReference>
<name>A0A7J7JDY0_BUGNE</name>
<dbReference type="GO" id="GO:0000077">
    <property type="term" value="P:DNA damage checkpoint signaling"/>
    <property type="evidence" value="ECO:0007669"/>
    <property type="project" value="TreeGrafter"/>
</dbReference>
<dbReference type="EMBL" id="VXIV02002564">
    <property type="protein sequence ID" value="KAF6024512.1"/>
    <property type="molecule type" value="Genomic_DNA"/>
</dbReference>
<evidence type="ECO:0000259" key="17">
    <source>
        <dbReference type="PROSITE" id="PS51190"/>
    </source>
</evidence>
<dbReference type="SMART" id="SM00146">
    <property type="entry name" value="PI3Kc"/>
    <property type="match status" value="1"/>
</dbReference>
<dbReference type="InterPro" id="IPR003151">
    <property type="entry name" value="PIK-rel_kinase_FAT"/>
</dbReference>
<evidence type="ECO:0000256" key="3">
    <source>
        <dbReference type="ARBA" id="ARBA00012513"/>
    </source>
</evidence>
<keyword evidence="10" id="KW-0234">DNA repair</keyword>
<proteinExistence type="inferred from homology"/>
<evidence type="ECO:0000256" key="4">
    <source>
        <dbReference type="ARBA" id="ARBA00022527"/>
    </source>
</evidence>
<dbReference type="InterPro" id="IPR014009">
    <property type="entry name" value="PIK_FAT"/>
</dbReference>
<dbReference type="InterPro" id="IPR000403">
    <property type="entry name" value="PI3/4_kinase_cat_dom"/>
</dbReference>
<comment type="subcellular location">
    <subcellularLocation>
        <location evidence="1">Nucleus</location>
    </subcellularLocation>
</comment>
<dbReference type="InterPro" id="IPR056802">
    <property type="entry name" value="ATR-like_M-HEAT"/>
</dbReference>
<dbReference type="InterPro" id="IPR036940">
    <property type="entry name" value="PI3/4_kinase_cat_sf"/>
</dbReference>
<dbReference type="Pfam" id="PF23593">
    <property type="entry name" value="HEAT_ATR"/>
    <property type="match status" value="1"/>
</dbReference>
<dbReference type="GO" id="GO:0005634">
    <property type="term" value="C:nucleus"/>
    <property type="evidence" value="ECO:0007669"/>
    <property type="project" value="UniProtKB-SubCell"/>
</dbReference>
<dbReference type="PROSITE" id="PS50005">
    <property type="entry name" value="TPR"/>
    <property type="match status" value="1"/>
</dbReference>
<dbReference type="InterPro" id="IPR050517">
    <property type="entry name" value="DDR_Repair_Kinase"/>
</dbReference>
<evidence type="ECO:0000313" key="18">
    <source>
        <dbReference type="EMBL" id="KAF6024512.1"/>
    </source>
</evidence>
<feature type="region of interest" description="Disordered" evidence="14">
    <location>
        <begin position="1215"/>
        <end position="1237"/>
    </location>
</feature>
<feature type="domain" description="FATC" evidence="17">
    <location>
        <begin position="1258"/>
        <end position="1290"/>
    </location>
</feature>
<evidence type="ECO:0000256" key="6">
    <source>
        <dbReference type="ARBA" id="ARBA00022741"/>
    </source>
</evidence>
<dbReference type="GO" id="GO:0006281">
    <property type="term" value="P:DNA repair"/>
    <property type="evidence" value="ECO:0007669"/>
    <property type="project" value="UniProtKB-KW"/>
</dbReference>
<evidence type="ECO:0000256" key="10">
    <source>
        <dbReference type="ARBA" id="ARBA00023204"/>
    </source>
</evidence>
<dbReference type="Pfam" id="PF02260">
    <property type="entry name" value="FATC"/>
    <property type="match status" value="1"/>
</dbReference>
<dbReference type="GO" id="GO:0005524">
    <property type="term" value="F:ATP binding"/>
    <property type="evidence" value="ECO:0007669"/>
    <property type="project" value="UniProtKB-KW"/>
</dbReference>
<keyword evidence="4" id="KW-0723">Serine/threonine-protein kinase</keyword>
<evidence type="ECO:0000256" key="12">
    <source>
        <dbReference type="ARBA" id="ARBA00024420"/>
    </source>
</evidence>
<feature type="domain" description="FAT" evidence="16">
    <location>
        <begin position="267"/>
        <end position="831"/>
    </location>
</feature>
<evidence type="ECO:0000256" key="13">
    <source>
        <dbReference type="PROSITE-ProRule" id="PRU00339"/>
    </source>
</evidence>
<evidence type="ECO:0000259" key="16">
    <source>
        <dbReference type="PROSITE" id="PS51189"/>
    </source>
</evidence>
<dbReference type="Proteomes" id="UP000593567">
    <property type="component" value="Unassembled WGS sequence"/>
</dbReference>
<dbReference type="SMART" id="SM01343">
    <property type="entry name" value="FATC"/>
    <property type="match status" value="1"/>
</dbReference>
<dbReference type="SUPFAM" id="SSF48452">
    <property type="entry name" value="TPR-like"/>
    <property type="match status" value="1"/>
</dbReference>
<evidence type="ECO:0000256" key="11">
    <source>
        <dbReference type="ARBA" id="ARBA00023242"/>
    </source>
</evidence>
<evidence type="ECO:0000256" key="9">
    <source>
        <dbReference type="ARBA" id="ARBA00022840"/>
    </source>
</evidence>
<gene>
    <name evidence="18" type="ORF">EB796_017180</name>
</gene>
<keyword evidence="11" id="KW-0539">Nucleus</keyword>
<dbReference type="Pfam" id="PF02259">
    <property type="entry name" value="FAT"/>
    <property type="match status" value="1"/>
</dbReference>
<evidence type="ECO:0000256" key="1">
    <source>
        <dbReference type="ARBA" id="ARBA00004123"/>
    </source>
</evidence>
<evidence type="ECO:0000256" key="5">
    <source>
        <dbReference type="ARBA" id="ARBA00022679"/>
    </source>
</evidence>
<dbReference type="PANTHER" id="PTHR11139">
    <property type="entry name" value="ATAXIA TELANGIECTASIA MUTATED ATM -RELATED"/>
    <property type="match status" value="1"/>
</dbReference>
<dbReference type="EC" id="2.7.11.1" evidence="3"/>
<dbReference type="GO" id="GO:0005694">
    <property type="term" value="C:chromosome"/>
    <property type="evidence" value="ECO:0007669"/>
    <property type="project" value="TreeGrafter"/>
</dbReference>
<dbReference type="InterPro" id="IPR019734">
    <property type="entry name" value="TPR_rpt"/>
</dbReference>
<comment type="caution">
    <text evidence="18">The sequence shown here is derived from an EMBL/GenBank/DDBJ whole genome shotgun (WGS) entry which is preliminary data.</text>
</comment>
<keyword evidence="13" id="KW-0802">TPR repeat</keyword>
<dbReference type="GO" id="GO:0004674">
    <property type="term" value="F:protein serine/threonine kinase activity"/>
    <property type="evidence" value="ECO:0007669"/>
    <property type="project" value="UniProtKB-KW"/>
</dbReference>
<dbReference type="PROSITE" id="PS50290">
    <property type="entry name" value="PI3_4_KINASE_3"/>
    <property type="match status" value="1"/>
</dbReference>
<keyword evidence="19" id="KW-1185">Reference proteome</keyword>
<evidence type="ECO:0000256" key="2">
    <source>
        <dbReference type="ARBA" id="ARBA00010769"/>
    </source>
</evidence>
<reference evidence="18" key="1">
    <citation type="submission" date="2020-06" db="EMBL/GenBank/DDBJ databases">
        <title>Draft genome of Bugula neritina, a colonial animal packing powerful symbionts and potential medicines.</title>
        <authorList>
            <person name="Rayko M."/>
        </authorList>
    </citation>
    <scope>NUCLEOTIDE SEQUENCE [LARGE SCALE GENOMIC DNA]</scope>
    <source>
        <strain evidence="18">Kwan_BN1</strain>
    </source>
</reference>
<dbReference type="Pfam" id="PF25030">
    <property type="entry name" value="M-HEAT_ATR"/>
    <property type="match status" value="1"/>
</dbReference>
<dbReference type="GO" id="GO:0000723">
    <property type="term" value="P:telomere maintenance"/>
    <property type="evidence" value="ECO:0007669"/>
    <property type="project" value="TreeGrafter"/>
</dbReference>
<accession>A0A7J7JDY0</accession>
<dbReference type="Gene3D" id="1.25.40.10">
    <property type="entry name" value="Tetratricopeptide repeat domain"/>
    <property type="match status" value="2"/>
</dbReference>
<dbReference type="PROSITE" id="PS00916">
    <property type="entry name" value="PI3_4_KINASE_2"/>
    <property type="match status" value="1"/>
</dbReference>
<sequence length="1290" mass="146708">MKLLYADCLAELGAIDPGKMVTTHSASQRVVRVKHKNLDDINSPVFLLSYLDVLVTALLSANTTRKQDCIALGIQGAISLFDIRNDLNNELWQGLSAQTQDIISPYMDSKYTINDPNWLKVDTPVYMSSKGQVYNDWLCNWTALLASKVTDGFALQLFRSSMAAVSASVDLAGFMLPYIITYILAEGQHTSLVVDEIMVIVGDALKPEVSEFCHVTLQTVFTALDDLKCWLNKPQAKVSKVAIVKADNESSAKRKVQEFLDSFPHDQIAKASLNCMNYARSLLHYEHHMEGDDIQKHLDTLQEIYAAMDEPDGVAGVDHIRERPATLHQQAVVWENVDKLRDAMVCYEEAINIDPTDLTAHEGLMKCYLNLGNWYLAISHSPSPSGTSTDNSLLSSQLLSYKVEAAWKLGNWDLLRDLLTQQDSVSSKSWEVGVGKLILAAKDRHVADFSDTMKRLKKEVMGPLSAASMEGGSPLRGYSYLVQLHMLGDIEAAAKLCFFKPDKRNIDLKTLLNQWETRFDMVQASVRTTEPLVTLRQSLLLLTQQTLPHADLKSQLQKCWLERACIARKANQLVNAYGSLEKAARYGSAEREVEKAKLFWHRGDWSHAQKCLGRIINSYYDKIDLKDVQQKSRAEQLAHAEVYLLYAWYNEGNSKFERAEVMRHYKKAIEVCPTWETSHFKLAVYYDKYLASRPENLPLYWRVYKQTVCNYGMAVRYGSKNVYQSMSRATSLWLDLGGEIASKMAKDRMNNEAKEILKNQQATLTALHSDCIQPMKEHVAGFQWLTVFSQLVSRLCHAHHDVAALLQEIISCLIVQYPQQTVWNMMAISKSSFPIRLQRCQAIFEKAKSKSPALHIFFRDITKLTDRLLELTNKTIEPKTYHISLSEHCRYLKRLLDDPNFSDVMIPNQSAMTVTLPSEHDSAGIPKNHNAFPSTPVNLAGFQDNVEILSSMIRPKKLTVIGSDGKLYPFLCKPKDDLRKDGRLMEFNDIINKLLRKDTQSRRMQLYIKTYAVIPLNEECGLLEWVNNTSPYRTILNQLYKEKGCYFSMSECMKMYKAFHHKSLVDVRLPVFRQARSKYPPILHLWFLKTFPDPTSWYNARITYSRTLAVMSVIGYIVGLGDRHGENILLDSTTGGVMHVDFNCLFNKGLTFDWPEVVPFRLTHNMVAAMGPMGYEGIFRKSAEVTLRVMKQEKDQLMSILRPFIYDPLVEWSKPQTSGKRKGKHSDTGEVTNEQAKTHVQDIQNRLTEGDADKANSLSLSTEGHVQDLISEATDERNLAKMYVGWAAYF</sequence>
<feature type="repeat" description="TPR" evidence="13">
    <location>
        <begin position="324"/>
        <end position="357"/>
    </location>
</feature>
<dbReference type="PANTHER" id="PTHR11139:SF69">
    <property type="entry name" value="SERINE_THREONINE-PROTEIN KINASE ATR"/>
    <property type="match status" value="1"/>
</dbReference>
<dbReference type="InterPro" id="IPR057564">
    <property type="entry name" value="HEAT_ATR"/>
</dbReference>
<dbReference type="Gene3D" id="1.10.1070.11">
    <property type="entry name" value="Phosphatidylinositol 3-/4-kinase, catalytic domain"/>
    <property type="match status" value="1"/>
</dbReference>
<evidence type="ECO:0000256" key="14">
    <source>
        <dbReference type="SAM" id="MobiDB-lite"/>
    </source>
</evidence>
<keyword evidence="8" id="KW-0418">Kinase</keyword>
<keyword evidence="6" id="KW-0547">Nucleotide-binding</keyword>
<evidence type="ECO:0000256" key="8">
    <source>
        <dbReference type="ARBA" id="ARBA00022777"/>
    </source>
</evidence>
<dbReference type="Pfam" id="PF00454">
    <property type="entry name" value="PI3_PI4_kinase"/>
    <property type="match status" value="1"/>
</dbReference>
<comment type="similarity">
    <text evidence="2">Belongs to the PI3/PI4-kinase family. ATM subfamily.</text>
</comment>
<dbReference type="Gene3D" id="3.30.1010.10">
    <property type="entry name" value="Phosphatidylinositol 3-kinase Catalytic Subunit, Chain A, domain 4"/>
    <property type="match status" value="1"/>
</dbReference>
<dbReference type="PROSITE" id="PS51189">
    <property type="entry name" value="FAT"/>
    <property type="match status" value="1"/>
</dbReference>
<organism evidence="18 19">
    <name type="scientific">Bugula neritina</name>
    <name type="common">Brown bryozoan</name>
    <name type="synonym">Sertularia neritina</name>
    <dbReference type="NCBI Taxonomy" id="10212"/>
    <lineage>
        <taxon>Eukaryota</taxon>
        <taxon>Metazoa</taxon>
        <taxon>Spiralia</taxon>
        <taxon>Lophotrochozoa</taxon>
        <taxon>Bryozoa</taxon>
        <taxon>Gymnolaemata</taxon>
        <taxon>Cheilostomatida</taxon>
        <taxon>Flustrina</taxon>
        <taxon>Buguloidea</taxon>
        <taxon>Bugulidae</taxon>
        <taxon>Bugula</taxon>
    </lineage>
</organism>
<evidence type="ECO:0000313" key="19">
    <source>
        <dbReference type="Proteomes" id="UP000593567"/>
    </source>
</evidence>
<keyword evidence="5" id="KW-0808">Transferase</keyword>
<dbReference type="InterPro" id="IPR011990">
    <property type="entry name" value="TPR-like_helical_dom_sf"/>
</dbReference>
<dbReference type="PROSITE" id="PS51190">
    <property type="entry name" value="FATC"/>
    <property type="match status" value="1"/>
</dbReference>
<protein>
    <recommendedName>
        <fullName evidence="12">Serine/threonine-protein kinase ATR</fullName>
        <ecNumber evidence="3">2.7.11.1</ecNumber>
    </recommendedName>
</protein>
<dbReference type="InterPro" id="IPR003152">
    <property type="entry name" value="FATC_dom"/>
</dbReference>
<evidence type="ECO:0000259" key="15">
    <source>
        <dbReference type="PROSITE" id="PS50290"/>
    </source>
</evidence>